<dbReference type="PANTHER" id="PTHR21237">
    <property type="entry name" value="GRPE PROTEIN"/>
    <property type="match status" value="1"/>
</dbReference>
<dbReference type="Proteomes" id="UP000744769">
    <property type="component" value="Unassembled WGS sequence"/>
</dbReference>
<dbReference type="Gene3D" id="3.90.20.20">
    <property type="match status" value="1"/>
</dbReference>
<dbReference type="GO" id="GO:0051087">
    <property type="term" value="F:protein-folding chaperone binding"/>
    <property type="evidence" value="ECO:0007669"/>
    <property type="project" value="InterPro"/>
</dbReference>
<comment type="similarity">
    <text evidence="2 10 11">Belongs to the GrpE family.</text>
</comment>
<dbReference type="EMBL" id="JAAOIV010000012">
    <property type="protein sequence ID" value="NHN57096.1"/>
    <property type="molecule type" value="Genomic_DNA"/>
</dbReference>
<comment type="subcellular location">
    <subcellularLocation>
        <location evidence="1 10">Cytoplasm</location>
    </subcellularLocation>
</comment>
<dbReference type="InterPro" id="IPR009012">
    <property type="entry name" value="GrpE_head"/>
</dbReference>
<proteinExistence type="inferred from homology"/>
<evidence type="ECO:0000256" key="11">
    <source>
        <dbReference type="RuleBase" id="RU004478"/>
    </source>
</evidence>
<keyword evidence="12" id="KW-0175">Coiled coil</keyword>
<dbReference type="PANTHER" id="PTHR21237:SF23">
    <property type="entry name" value="GRPE PROTEIN HOMOLOG, MITOCHONDRIAL"/>
    <property type="match status" value="1"/>
</dbReference>
<evidence type="ECO:0000256" key="3">
    <source>
        <dbReference type="ARBA" id="ARBA00011738"/>
    </source>
</evidence>
<comment type="caution">
    <text evidence="14">The sequence shown here is derived from an EMBL/GenBank/DDBJ whole genome shotgun (WGS) entry which is preliminary data.</text>
</comment>
<evidence type="ECO:0000256" key="9">
    <source>
        <dbReference type="ARBA" id="ARBA00076414"/>
    </source>
</evidence>
<evidence type="ECO:0000256" key="6">
    <source>
        <dbReference type="ARBA" id="ARBA00023186"/>
    </source>
</evidence>
<evidence type="ECO:0000256" key="8">
    <source>
        <dbReference type="ARBA" id="ARBA00072274"/>
    </source>
</evidence>
<evidence type="ECO:0000313" key="15">
    <source>
        <dbReference type="Proteomes" id="UP000744769"/>
    </source>
</evidence>
<dbReference type="SUPFAM" id="SSF51064">
    <property type="entry name" value="Head domain of nucleotide exchange factor GrpE"/>
    <property type="match status" value="1"/>
</dbReference>
<evidence type="ECO:0000256" key="2">
    <source>
        <dbReference type="ARBA" id="ARBA00009054"/>
    </source>
</evidence>
<gene>
    <name evidence="10" type="primary">grpE</name>
    <name evidence="14" type="ORF">G9U51_15100</name>
</gene>
<protein>
    <recommendedName>
        <fullName evidence="8 10">Protein GrpE</fullName>
    </recommendedName>
    <alternativeName>
        <fullName evidence="9 10">HSP-70 cofactor</fullName>
    </alternativeName>
</protein>
<feature type="region of interest" description="Disordered" evidence="13">
    <location>
        <begin position="1"/>
        <end position="36"/>
    </location>
</feature>
<dbReference type="GO" id="GO:0005737">
    <property type="term" value="C:cytoplasm"/>
    <property type="evidence" value="ECO:0007669"/>
    <property type="project" value="UniProtKB-SubCell"/>
</dbReference>
<dbReference type="HAMAP" id="MF_01151">
    <property type="entry name" value="GrpE"/>
    <property type="match status" value="1"/>
</dbReference>
<name>A0A967B1I7_9MICO</name>
<dbReference type="SUPFAM" id="SSF58014">
    <property type="entry name" value="Coiled-coil domain of nucleotide exchange factor GrpE"/>
    <property type="match status" value="1"/>
</dbReference>
<comment type="function">
    <text evidence="7 10">Participates actively in the response to hyperosmotic and heat shock by preventing the aggregation of stress-denatured proteins, in association with DnaK and GrpE. It is the nucleotide exchange factor for DnaK and may function as a thermosensor. Unfolded proteins bind initially to DnaJ; upon interaction with the DnaJ-bound protein, DnaK hydrolyzes its bound ATP, resulting in the formation of a stable complex. GrpE releases ADP from DnaK; ATP binding to DnaK triggers the release of the substrate protein, thus completing the reaction cycle. Several rounds of ATP-dependent interactions between DnaJ, DnaK and GrpE are required for fully efficient folding.</text>
</comment>
<dbReference type="InterPro" id="IPR000740">
    <property type="entry name" value="GrpE"/>
</dbReference>
<evidence type="ECO:0000256" key="10">
    <source>
        <dbReference type="HAMAP-Rule" id="MF_01151"/>
    </source>
</evidence>
<reference evidence="14" key="1">
    <citation type="submission" date="2020-03" db="EMBL/GenBank/DDBJ databases">
        <title>Draft sequencing of Calidifontibacter sp. DB0510.</title>
        <authorList>
            <person name="Kim D.-U."/>
        </authorList>
    </citation>
    <scope>NUCLEOTIDE SEQUENCE</scope>
    <source>
        <strain evidence="14">DB0510</strain>
    </source>
</reference>
<keyword evidence="4 10" id="KW-0963">Cytoplasm</keyword>
<dbReference type="PRINTS" id="PR00773">
    <property type="entry name" value="GRPEPROTEIN"/>
</dbReference>
<evidence type="ECO:0000313" key="14">
    <source>
        <dbReference type="EMBL" id="NHN57096.1"/>
    </source>
</evidence>
<keyword evidence="5 10" id="KW-0346">Stress response</keyword>
<keyword evidence="15" id="KW-1185">Reference proteome</keyword>
<dbReference type="CDD" id="cd00446">
    <property type="entry name" value="GrpE"/>
    <property type="match status" value="1"/>
</dbReference>
<comment type="subunit">
    <text evidence="3 10">Homodimer.</text>
</comment>
<dbReference type="GO" id="GO:0006457">
    <property type="term" value="P:protein folding"/>
    <property type="evidence" value="ECO:0007669"/>
    <property type="project" value="InterPro"/>
</dbReference>
<dbReference type="FunFam" id="2.30.22.10:FF:000001">
    <property type="entry name" value="Protein GrpE"/>
    <property type="match status" value="1"/>
</dbReference>
<feature type="coiled-coil region" evidence="12">
    <location>
        <begin position="36"/>
        <end position="63"/>
    </location>
</feature>
<dbReference type="GO" id="GO:0042803">
    <property type="term" value="F:protein homodimerization activity"/>
    <property type="evidence" value="ECO:0007669"/>
    <property type="project" value="InterPro"/>
</dbReference>
<sequence length="174" mass="19248">MSNDNNQPEQTTEAVNDDPQQPAGQSNEPHPDTALAQQRLDDLQRLQAEYVNYKRRVDRDREQAHARTLGGFVESLLPVLDEIHLAREHGDLGEGTPFAKIADKLDAILARYGLERFGDAGDAFDPQHHEALMHVEGEVPEDAEGPTVVQVMQPGYKVGDKVVRPARVAVADPK</sequence>
<evidence type="ECO:0000256" key="12">
    <source>
        <dbReference type="SAM" id="Coils"/>
    </source>
</evidence>
<evidence type="ECO:0000256" key="13">
    <source>
        <dbReference type="SAM" id="MobiDB-lite"/>
    </source>
</evidence>
<feature type="compositionally biased region" description="Polar residues" evidence="13">
    <location>
        <begin position="1"/>
        <end position="28"/>
    </location>
</feature>
<dbReference type="GO" id="GO:0051082">
    <property type="term" value="F:unfolded protein binding"/>
    <property type="evidence" value="ECO:0007669"/>
    <property type="project" value="TreeGrafter"/>
</dbReference>
<evidence type="ECO:0000256" key="1">
    <source>
        <dbReference type="ARBA" id="ARBA00004496"/>
    </source>
</evidence>
<dbReference type="GO" id="GO:0000774">
    <property type="term" value="F:adenyl-nucleotide exchange factor activity"/>
    <property type="evidence" value="ECO:0007669"/>
    <property type="project" value="InterPro"/>
</dbReference>
<dbReference type="InterPro" id="IPR013805">
    <property type="entry name" value="GrpE_CC"/>
</dbReference>
<evidence type="ECO:0000256" key="4">
    <source>
        <dbReference type="ARBA" id="ARBA00022490"/>
    </source>
</evidence>
<keyword evidence="6 10" id="KW-0143">Chaperone</keyword>
<dbReference type="AlphaFoldDB" id="A0A967B1I7"/>
<organism evidence="14 15">
    <name type="scientific">Metallococcus carri</name>
    <dbReference type="NCBI Taxonomy" id="1656884"/>
    <lineage>
        <taxon>Bacteria</taxon>
        <taxon>Bacillati</taxon>
        <taxon>Actinomycetota</taxon>
        <taxon>Actinomycetes</taxon>
        <taxon>Micrococcales</taxon>
        <taxon>Dermacoccaceae</taxon>
        <taxon>Metallococcus</taxon>
    </lineage>
</organism>
<dbReference type="Gene3D" id="2.30.22.10">
    <property type="entry name" value="Head domain of nucleotide exchange factor GrpE"/>
    <property type="match status" value="1"/>
</dbReference>
<evidence type="ECO:0000256" key="5">
    <source>
        <dbReference type="ARBA" id="ARBA00023016"/>
    </source>
</evidence>
<dbReference type="Pfam" id="PF01025">
    <property type="entry name" value="GrpE"/>
    <property type="match status" value="1"/>
</dbReference>
<evidence type="ECO:0000256" key="7">
    <source>
        <dbReference type="ARBA" id="ARBA00053401"/>
    </source>
</evidence>
<accession>A0A967B1I7</accession>